<dbReference type="SMART" id="SM00014">
    <property type="entry name" value="acidPPc"/>
    <property type="match status" value="1"/>
</dbReference>
<evidence type="ECO:0000256" key="4">
    <source>
        <dbReference type="ARBA" id="ARBA00022801"/>
    </source>
</evidence>
<keyword evidence="4" id="KW-0378">Hydrolase</keyword>
<evidence type="ECO:0000256" key="2">
    <source>
        <dbReference type="ARBA" id="ARBA00022475"/>
    </source>
</evidence>
<feature type="transmembrane region" description="Helical" evidence="7">
    <location>
        <begin position="59"/>
        <end position="81"/>
    </location>
</feature>
<dbReference type="SUPFAM" id="SSF48317">
    <property type="entry name" value="Acid phosphatase/Vanadium-dependent haloperoxidase"/>
    <property type="match status" value="1"/>
</dbReference>
<comment type="subcellular location">
    <subcellularLocation>
        <location evidence="1">Cell membrane</location>
        <topology evidence="1">Multi-pass membrane protein</topology>
    </subcellularLocation>
</comment>
<evidence type="ECO:0000256" key="7">
    <source>
        <dbReference type="SAM" id="Phobius"/>
    </source>
</evidence>
<keyword evidence="3 7" id="KW-0812">Transmembrane</keyword>
<dbReference type="Proteomes" id="UP001589774">
    <property type="component" value="Unassembled WGS sequence"/>
</dbReference>
<keyword evidence="10" id="KW-1185">Reference proteome</keyword>
<dbReference type="PANTHER" id="PTHR14969">
    <property type="entry name" value="SPHINGOSINE-1-PHOSPHATE PHOSPHOHYDROLASE"/>
    <property type="match status" value="1"/>
</dbReference>
<organism evidence="9 10">
    <name type="scientific">Olivibacter oleidegradans</name>
    <dbReference type="NCBI Taxonomy" id="760123"/>
    <lineage>
        <taxon>Bacteria</taxon>
        <taxon>Pseudomonadati</taxon>
        <taxon>Bacteroidota</taxon>
        <taxon>Sphingobacteriia</taxon>
        <taxon>Sphingobacteriales</taxon>
        <taxon>Sphingobacteriaceae</taxon>
        <taxon>Olivibacter</taxon>
    </lineage>
</organism>
<gene>
    <name evidence="9" type="ORF">ACFFI0_04600</name>
</gene>
<dbReference type="EMBL" id="JBHLWO010000001">
    <property type="protein sequence ID" value="MFC0317572.1"/>
    <property type="molecule type" value="Genomic_DNA"/>
</dbReference>
<feature type="transmembrane region" description="Helical" evidence="7">
    <location>
        <begin position="139"/>
        <end position="157"/>
    </location>
</feature>
<dbReference type="InterPro" id="IPR036938">
    <property type="entry name" value="PAP2/HPO_sf"/>
</dbReference>
<protein>
    <submittedName>
        <fullName evidence="9">Phosphatase PAP2 family protein</fullName>
    </submittedName>
</protein>
<evidence type="ECO:0000259" key="8">
    <source>
        <dbReference type="SMART" id="SM00014"/>
    </source>
</evidence>
<feature type="domain" description="Phosphatidic acid phosphatase type 2/haloperoxidase" evidence="8">
    <location>
        <begin position="87"/>
        <end position="202"/>
    </location>
</feature>
<evidence type="ECO:0000256" key="1">
    <source>
        <dbReference type="ARBA" id="ARBA00004651"/>
    </source>
</evidence>
<dbReference type="InterPro" id="IPR000326">
    <property type="entry name" value="PAP2/HPO"/>
</dbReference>
<dbReference type="RefSeq" id="WP_013664758.1">
    <property type="nucleotide sequence ID" value="NZ_JBHLWO010000001.1"/>
</dbReference>
<name>A0ABV6HG12_9SPHI</name>
<keyword evidence="2" id="KW-1003">Cell membrane</keyword>
<keyword evidence="6 7" id="KW-0472">Membrane</keyword>
<evidence type="ECO:0000256" key="3">
    <source>
        <dbReference type="ARBA" id="ARBA00022692"/>
    </source>
</evidence>
<sequence>MNTSASYEYSYLTFLKQFPVFILLLVCFQLIGITCSLIYSQAELFLWVNRLHDPMADQIFMLITHLGDWPVTVAIAFIFLFINWRHSFLLVSTMLYTGFFTQVIKMIVKHPRPAVFFEHGEAIYTIKDYVLQNSLSFPSGHTTCIFSLTITLSYIFVSQRRQPWFFLIALLVALSRVYLSQHFFKDLLAGSLIGTFFALHLIWLFERSEWFHKKNTNSNLLEFLKKGKKPVS</sequence>
<feature type="transmembrane region" description="Helical" evidence="7">
    <location>
        <begin position="164"/>
        <end position="181"/>
    </location>
</feature>
<reference evidence="9 10" key="1">
    <citation type="submission" date="2024-09" db="EMBL/GenBank/DDBJ databases">
        <authorList>
            <person name="Sun Q."/>
            <person name="Mori K."/>
        </authorList>
    </citation>
    <scope>NUCLEOTIDE SEQUENCE [LARGE SCALE GENOMIC DNA]</scope>
    <source>
        <strain evidence="9 10">CCM 7765</strain>
    </source>
</reference>
<evidence type="ECO:0000256" key="6">
    <source>
        <dbReference type="ARBA" id="ARBA00023136"/>
    </source>
</evidence>
<dbReference type="Gene3D" id="1.20.144.10">
    <property type="entry name" value="Phosphatidic acid phosphatase type 2/haloperoxidase"/>
    <property type="match status" value="1"/>
</dbReference>
<keyword evidence="5 7" id="KW-1133">Transmembrane helix</keyword>
<accession>A0ABV6HG12</accession>
<dbReference type="PANTHER" id="PTHR14969:SF62">
    <property type="entry name" value="DECAPRENYLPHOSPHORYL-5-PHOSPHORIBOSE PHOSPHATASE RV3807C-RELATED"/>
    <property type="match status" value="1"/>
</dbReference>
<evidence type="ECO:0000313" key="9">
    <source>
        <dbReference type="EMBL" id="MFC0317572.1"/>
    </source>
</evidence>
<comment type="caution">
    <text evidence="9">The sequence shown here is derived from an EMBL/GenBank/DDBJ whole genome shotgun (WGS) entry which is preliminary data.</text>
</comment>
<proteinExistence type="predicted"/>
<dbReference type="Pfam" id="PF01569">
    <property type="entry name" value="PAP2"/>
    <property type="match status" value="1"/>
</dbReference>
<feature type="transmembrane region" description="Helical" evidence="7">
    <location>
        <begin position="20"/>
        <end position="39"/>
    </location>
</feature>
<evidence type="ECO:0000256" key="5">
    <source>
        <dbReference type="ARBA" id="ARBA00022989"/>
    </source>
</evidence>
<evidence type="ECO:0000313" key="10">
    <source>
        <dbReference type="Proteomes" id="UP001589774"/>
    </source>
</evidence>
<feature type="transmembrane region" description="Helical" evidence="7">
    <location>
        <begin position="187"/>
        <end position="205"/>
    </location>
</feature>
<feature type="transmembrane region" description="Helical" evidence="7">
    <location>
        <begin position="88"/>
        <end position="108"/>
    </location>
</feature>